<reference evidence="8" key="1">
    <citation type="submission" date="2022-06" db="EMBL/GenBank/DDBJ databases">
        <title>Alkalimarinus sp. nov., isolated from gut of a Alitta virens.</title>
        <authorList>
            <person name="Yang A.I."/>
            <person name="Shin N.-R."/>
        </authorList>
    </citation>
    <scope>NUCLEOTIDE SEQUENCE</scope>
    <source>
        <strain evidence="8">A2M4</strain>
    </source>
</reference>
<accession>A0ABY6N715</accession>
<dbReference type="Gene3D" id="3.40.50.2300">
    <property type="match status" value="1"/>
</dbReference>
<proteinExistence type="predicted"/>
<evidence type="ECO:0000256" key="1">
    <source>
        <dbReference type="ARBA" id="ARBA00022741"/>
    </source>
</evidence>
<keyword evidence="3" id="KW-0805">Transcription regulation</keyword>
<dbReference type="SUPFAM" id="SSF52540">
    <property type="entry name" value="P-loop containing nucleoside triphosphate hydrolases"/>
    <property type="match status" value="1"/>
</dbReference>
<protein>
    <submittedName>
        <fullName evidence="8">Sigma-54 dependent transcriptional regulator</fullName>
    </submittedName>
</protein>
<dbReference type="Pfam" id="PF00072">
    <property type="entry name" value="Response_reg"/>
    <property type="match status" value="1"/>
</dbReference>
<dbReference type="EMBL" id="CP100390">
    <property type="protein sequence ID" value="UZE97787.1"/>
    <property type="molecule type" value="Genomic_DNA"/>
</dbReference>
<keyword evidence="9" id="KW-1185">Reference proteome</keyword>
<evidence type="ECO:0000256" key="4">
    <source>
        <dbReference type="ARBA" id="ARBA00023163"/>
    </source>
</evidence>
<keyword evidence="4" id="KW-0804">Transcription</keyword>
<dbReference type="Gene3D" id="3.40.50.300">
    <property type="entry name" value="P-loop containing nucleotide triphosphate hydrolases"/>
    <property type="match status" value="1"/>
</dbReference>
<dbReference type="InterPro" id="IPR011006">
    <property type="entry name" value="CheY-like_superfamily"/>
</dbReference>
<evidence type="ECO:0000313" key="9">
    <source>
        <dbReference type="Proteomes" id="UP001163739"/>
    </source>
</evidence>
<evidence type="ECO:0000256" key="5">
    <source>
        <dbReference type="PROSITE-ProRule" id="PRU00169"/>
    </source>
</evidence>
<dbReference type="Gene3D" id="1.10.8.60">
    <property type="match status" value="1"/>
</dbReference>
<dbReference type="CDD" id="cd00009">
    <property type="entry name" value="AAA"/>
    <property type="match status" value="1"/>
</dbReference>
<evidence type="ECO:0000256" key="3">
    <source>
        <dbReference type="ARBA" id="ARBA00023015"/>
    </source>
</evidence>
<dbReference type="Pfam" id="PF00158">
    <property type="entry name" value="Sigma54_activat"/>
    <property type="match status" value="1"/>
</dbReference>
<gene>
    <name evidence="8" type="ORF">NKI27_08655</name>
</gene>
<keyword evidence="1" id="KW-0547">Nucleotide-binding</keyword>
<dbReference type="SUPFAM" id="SSF52172">
    <property type="entry name" value="CheY-like"/>
    <property type="match status" value="1"/>
</dbReference>
<dbReference type="InterPro" id="IPR058031">
    <property type="entry name" value="AAA_lid_NorR"/>
</dbReference>
<dbReference type="PANTHER" id="PTHR32071">
    <property type="entry name" value="TRANSCRIPTIONAL REGULATORY PROTEIN"/>
    <property type="match status" value="1"/>
</dbReference>
<dbReference type="InterPro" id="IPR002197">
    <property type="entry name" value="HTH_Fis"/>
</dbReference>
<dbReference type="SMART" id="SM00448">
    <property type="entry name" value="REC"/>
    <property type="match status" value="1"/>
</dbReference>
<dbReference type="InterPro" id="IPR009057">
    <property type="entry name" value="Homeodomain-like_sf"/>
</dbReference>
<feature type="modified residue" description="4-aspartylphosphate" evidence="5">
    <location>
        <position position="54"/>
    </location>
</feature>
<dbReference type="Gene3D" id="1.10.10.60">
    <property type="entry name" value="Homeodomain-like"/>
    <property type="match status" value="1"/>
</dbReference>
<keyword evidence="5" id="KW-0597">Phosphoprotein</keyword>
<organism evidence="8 9">
    <name type="scientific">Alkalimarinus alittae</name>
    <dbReference type="NCBI Taxonomy" id="2961619"/>
    <lineage>
        <taxon>Bacteria</taxon>
        <taxon>Pseudomonadati</taxon>
        <taxon>Pseudomonadota</taxon>
        <taxon>Gammaproteobacteria</taxon>
        <taxon>Alteromonadales</taxon>
        <taxon>Alteromonadaceae</taxon>
        <taxon>Alkalimarinus</taxon>
    </lineage>
</organism>
<dbReference type="SUPFAM" id="SSF46689">
    <property type="entry name" value="Homeodomain-like"/>
    <property type="match status" value="1"/>
</dbReference>
<feature type="domain" description="Sigma-54 factor interaction" evidence="6">
    <location>
        <begin position="144"/>
        <end position="371"/>
    </location>
</feature>
<evidence type="ECO:0000259" key="6">
    <source>
        <dbReference type="PROSITE" id="PS50045"/>
    </source>
</evidence>
<dbReference type="PROSITE" id="PS00688">
    <property type="entry name" value="SIGMA54_INTERACT_3"/>
    <property type="match status" value="1"/>
</dbReference>
<evidence type="ECO:0000259" key="7">
    <source>
        <dbReference type="PROSITE" id="PS50110"/>
    </source>
</evidence>
<dbReference type="PROSITE" id="PS50110">
    <property type="entry name" value="RESPONSE_REGULATORY"/>
    <property type="match status" value="1"/>
</dbReference>
<dbReference type="InterPro" id="IPR002078">
    <property type="entry name" value="Sigma_54_int"/>
</dbReference>
<dbReference type="PROSITE" id="PS50045">
    <property type="entry name" value="SIGMA54_INTERACT_4"/>
    <property type="match status" value="1"/>
</dbReference>
<evidence type="ECO:0000313" key="8">
    <source>
        <dbReference type="EMBL" id="UZE97787.1"/>
    </source>
</evidence>
<dbReference type="InterPro" id="IPR001789">
    <property type="entry name" value="Sig_transdc_resp-reg_receiver"/>
</dbReference>
<name>A0ABY6N715_9ALTE</name>
<dbReference type="RefSeq" id="WP_265049264.1">
    <property type="nucleotide sequence ID" value="NZ_CP100390.1"/>
</dbReference>
<dbReference type="InterPro" id="IPR025944">
    <property type="entry name" value="Sigma_54_int_dom_CS"/>
</dbReference>
<sequence>MKKARILLIDDEAAFCELCSLWLTQAGYEVVSCGDGKQALTLFTAQSFDLVIHDLSLPPSFLPEEGLQLLPHYGEVPVVVITAHNEKALALDAMRLGAWDFISKPIDPDLLLIVVQRAINKRQLQQELNTLKEQHPPTDDDMGLLGVSPSVINTRNLIKRIANTEVPVLIQGPSGTGKEIIAKALHQHSQRKNQAFISVHCGAIPSELLESELFGYKKGAFTGADKDRKGLLSMADQGTLFLDEIGEMPPSMQVKLLRVLQEGCYFPVGGREMEHIDVRLVSATNRDLPSAIEQGHFRDDLFYRIKGVTIKTQALVERPEDLAILVHSIIQKAQPEKSTLHISADAMAWINQQTWPGNVRELKNTLDSLIALTTGDTIGLQEIQFLTGQAEPSQPQTPDTNHQTPDTNHKTLEAQVTALEIRLISQALNQHNQNRTRAAAQLGLSRQGLLKKIARYGLNSDV</sequence>
<dbReference type="Pfam" id="PF02954">
    <property type="entry name" value="HTH_8"/>
    <property type="match status" value="1"/>
</dbReference>
<dbReference type="InterPro" id="IPR003593">
    <property type="entry name" value="AAA+_ATPase"/>
</dbReference>
<evidence type="ECO:0000256" key="2">
    <source>
        <dbReference type="ARBA" id="ARBA00022840"/>
    </source>
</evidence>
<keyword evidence="2" id="KW-0067">ATP-binding</keyword>
<dbReference type="Pfam" id="PF25601">
    <property type="entry name" value="AAA_lid_14"/>
    <property type="match status" value="1"/>
</dbReference>
<dbReference type="SMART" id="SM00382">
    <property type="entry name" value="AAA"/>
    <property type="match status" value="1"/>
</dbReference>
<dbReference type="PRINTS" id="PR01590">
    <property type="entry name" value="HTHFIS"/>
</dbReference>
<dbReference type="Proteomes" id="UP001163739">
    <property type="component" value="Chromosome"/>
</dbReference>
<dbReference type="InterPro" id="IPR027417">
    <property type="entry name" value="P-loop_NTPase"/>
</dbReference>
<feature type="domain" description="Response regulatory" evidence="7">
    <location>
        <begin position="5"/>
        <end position="119"/>
    </location>
</feature>